<dbReference type="Proteomes" id="UP000807342">
    <property type="component" value="Unassembled WGS sequence"/>
</dbReference>
<comment type="similarity">
    <text evidence="1 4">Belongs to the short-chain dehydrogenases/reductases (SDR) family.</text>
</comment>
<keyword evidence="2" id="KW-0521">NADP</keyword>
<dbReference type="CDD" id="cd05374">
    <property type="entry name" value="17beta-HSD-like_SDR_c"/>
    <property type="match status" value="1"/>
</dbReference>
<proteinExistence type="inferred from homology"/>
<dbReference type="OrthoDB" id="2102561at2759"/>
<dbReference type="PRINTS" id="PR00081">
    <property type="entry name" value="GDHRDH"/>
</dbReference>
<evidence type="ECO:0000256" key="1">
    <source>
        <dbReference type="ARBA" id="ARBA00006484"/>
    </source>
</evidence>
<dbReference type="EMBL" id="MU151056">
    <property type="protein sequence ID" value="KAF9454063.1"/>
    <property type="molecule type" value="Genomic_DNA"/>
</dbReference>
<keyword evidence="6" id="KW-1185">Reference proteome</keyword>
<reference evidence="5" key="1">
    <citation type="submission" date="2020-11" db="EMBL/GenBank/DDBJ databases">
        <authorList>
            <consortium name="DOE Joint Genome Institute"/>
            <person name="Ahrendt S."/>
            <person name="Riley R."/>
            <person name="Andreopoulos W."/>
            <person name="Labutti K."/>
            <person name="Pangilinan J."/>
            <person name="Ruiz-Duenas F.J."/>
            <person name="Barrasa J.M."/>
            <person name="Sanchez-Garcia M."/>
            <person name="Camarero S."/>
            <person name="Miyauchi S."/>
            <person name="Serrano A."/>
            <person name="Linde D."/>
            <person name="Babiker R."/>
            <person name="Drula E."/>
            <person name="Ayuso-Fernandez I."/>
            <person name="Pacheco R."/>
            <person name="Padilla G."/>
            <person name="Ferreira P."/>
            <person name="Barriuso J."/>
            <person name="Kellner H."/>
            <person name="Castanera R."/>
            <person name="Alfaro M."/>
            <person name="Ramirez L."/>
            <person name="Pisabarro A.G."/>
            <person name="Kuo A."/>
            <person name="Tritt A."/>
            <person name="Lipzen A."/>
            <person name="He G."/>
            <person name="Yan M."/>
            <person name="Ng V."/>
            <person name="Cullen D."/>
            <person name="Martin F."/>
            <person name="Rosso M.-N."/>
            <person name="Henrissat B."/>
            <person name="Hibbett D."/>
            <person name="Martinez A.T."/>
            <person name="Grigoriev I.V."/>
        </authorList>
    </citation>
    <scope>NUCLEOTIDE SEQUENCE</scope>
    <source>
        <strain evidence="5">MF-IS2</strain>
    </source>
</reference>
<dbReference type="PROSITE" id="PS00061">
    <property type="entry name" value="ADH_SHORT"/>
    <property type="match status" value="1"/>
</dbReference>
<keyword evidence="3" id="KW-0560">Oxidoreductase</keyword>
<evidence type="ECO:0000313" key="5">
    <source>
        <dbReference type="EMBL" id="KAF9454063.1"/>
    </source>
</evidence>
<gene>
    <name evidence="5" type="ORF">P691DRAFT_810773</name>
</gene>
<dbReference type="InterPro" id="IPR036291">
    <property type="entry name" value="NAD(P)-bd_dom_sf"/>
</dbReference>
<dbReference type="PANTHER" id="PTHR44169">
    <property type="entry name" value="NADPH-DEPENDENT 1-ACYLDIHYDROXYACETONE PHOSPHATE REDUCTASE"/>
    <property type="match status" value="1"/>
</dbReference>
<accession>A0A9P5XNI9</accession>
<protein>
    <submittedName>
        <fullName evidence="5">Oxidoreductase</fullName>
    </submittedName>
</protein>
<dbReference type="PRINTS" id="PR00080">
    <property type="entry name" value="SDRFAMILY"/>
</dbReference>
<dbReference type="GO" id="GO:0016491">
    <property type="term" value="F:oxidoreductase activity"/>
    <property type="evidence" value="ECO:0007669"/>
    <property type="project" value="UniProtKB-KW"/>
</dbReference>
<dbReference type="GO" id="GO:0005783">
    <property type="term" value="C:endoplasmic reticulum"/>
    <property type="evidence" value="ECO:0007669"/>
    <property type="project" value="TreeGrafter"/>
</dbReference>
<evidence type="ECO:0000256" key="3">
    <source>
        <dbReference type="ARBA" id="ARBA00023002"/>
    </source>
</evidence>
<dbReference type="InterPro" id="IPR020904">
    <property type="entry name" value="Sc_DH/Rdtase_CS"/>
</dbReference>
<evidence type="ECO:0000313" key="6">
    <source>
        <dbReference type="Proteomes" id="UP000807342"/>
    </source>
</evidence>
<name>A0A9P5XNI9_9AGAR</name>
<sequence length="275" mass="29549">MSRVVLVTGCTTGGIGYALAEEFGKQGCTVYATSRRVETIASFSNPKIHKLALDVTSDEDVQSAIQSIITQEGKIDVVVNNAGTICPGALIDNSLDDVKKNFDTNTFAILRISKAVIPEMAKRKEGIIVNIGSLVGEIATPWNGVYCATKAAVNSISQVLAVECKPLNIKVLHVAPGAVKSNIADSGARTFSLPADSLYKAYLANIMDRIYSSQDSSSMPAEVFAKRVVAKTLQKNPPQYMSLGGHSLVLTILKWLPRAVVLGFMCRKYLALKKP</sequence>
<dbReference type="FunFam" id="3.40.50.720:FF:000261">
    <property type="entry name" value="NADPH-dependent 1-acyldihydroxyacetone phosphate reductase"/>
    <property type="match status" value="1"/>
</dbReference>
<organism evidence="5 6">
    <name type="scientific">Macrolepiota fuliginosa MF-IS2</name>
    <dbReference type="NCBI Taxonomy" id="1400762"/>
    <lineage>
        <taxon>Eukaryota</taxon>
        <taxon>Fungi</taxon>
        <taxon>Dikarya</taxon>
        <taxon>Basidiomycota</taxon>
        <taxon>Agaricomycotina</taxon>
        <taxon>Agaricomycetes</taxon>
        <taxon>Agaricomycetidae</taxon>
        <taxon>Agaricales</taxon>
        <taxon>Agaricineae</taxon>
        <taxon>Agaricaceae</taxon>
        <taxon>Macrolepiota</taxon>
    </lineage>
</organism>
<dbReference type="Pfam" id="PF00106">
    <property type="entry name" value="adh_short"/>
    <property type="match status" value="1"/>
</dbReference>
<dbReference type="InterPro" id="IPR002347">
    <property type="entry name" value="SDR_fam"/>
</dbReference>
<comment type="caution">
    <text evidence="5">The sequence shown here is derived from an EMBL/GenBank/DDBJ whole genome shotgun (WGS) entry which is preliminary data.</text>
</comment>
<dbReference type="PANTHER" id="PTHR44169:SF6">
    <property type="entry name" value="NADPH-DEPENDENT 1-ACYLDIHYDROXYACETONE PHOSPHATE REDUCTASE"/>
    <property type="match status" value="1"/>
</dbReference>
<evidence type="ECO:0000256" key="2">
    <source>
        <dbReference type="ARBA" id="ARBA00022857"/>
    </source>
</evidence>
<dbReference type="SUPFAM" id="SSF51735">
    <property type="entry name" value="NAD(P)-binding Rossmann-fold domains"/>
    <property type="match status" value="1"/>
</dbReference>
<dbReference type="Gene3D" id="3.40.50.720">
    <property type="entry name" value="NAD(P)-binding Rossmann-like Domain"/>
    <property type="match status" value="1"/>
</dbReference>
<dbReference type="AlphaFoldDB" id="A0A9P5XNI9"/>
<evidence type="ECO:0000256" key="4">
    <source>
        <dbReference type="RuleBase" id="RU000363"/>
    </source>
</evidence>